<dbReference type="RefSeq" id="WP_329556521.1">
    <property type="nucleotide sequence ID" value="NZ_CP163431.1"/>
</dbReference>
<proteinExistence type="predicted"/>
<dbReference type="EMBL" id="CP163431">
    <property type="protein sequence ID" value="XDQ01687.1"/>
    <property type="molecule type" value="Genomic_DNA"/>
</dbReference>
<gene>
    <name evidence="1" type="ORF">AB5J58_16450</name>
</gene>
<dbReference type="AlphaFoldDB" id="A0AB39M714"/>
<evidence type="ECO:0000313" key="1">
    <source>
        <dbReference type="EMBL" id="XDQ01687.1"/>
    </source>
</evidence>
<reference evidence="1" key="1">
    <citation type="submission" date="2024-07" db="EMBL/GenBank/DDBJ databases">
        <authorList>
            <person name="Yu S.T."/>
        </authorList>
    </citation>
    <scope>NUCLEOTIDE SEQUENCE</scope>
    <source>
        <strain evidence="1">R08</strain>
    </source>
</reference>
<sequence length="73" mass="7998">MVQQLGAVFPPNPHLVGRIGDWLSDQPGATVDEIAAEIFPGKVPGRGRITDALRTMAGQCRLRRDDVRWYPAG</sequence>
<name>A0AB39M714_9ACTN</name>
<organism evidence="1">
    <name type="scientific">Streptomyces sp. R08</name>
    <dbReference type="NCBI Taxonomy" id="3238624"/>
    <lineage>
        <taxon>Bacteria</taxon>
        <taxon>Bacillati</taxon>
        <taxon>Actinomycetota</taxon>
        <taxon>Actinomycetes</taxon>
        <taxon>Kitasatosporales</taxon>
        <taxon>Streptomycetaceae</taxon>
        <taxon>Streptomyces</taxon>
    </lineage>
</organism>
<protein>
    <submittedName>
        <fullName evidence="1">Uncharacterized protein</fullName>
    </submittedName>
</protein>
<accession>A0AB39M714</accession>